<evidence type="ECO:0000313" key="2">
    <source>
        <dbReference type="EMBL" id="MDQ2587950.1"/>
    </source>
</evidence>
<accession>A0ABU0X745</accession>
<evidence type="ECO:0000256" key="1">
    <source>
        <dbReference type="SAM" id="Phobius"/>
    </source>
</evidence>
<keyword evidence="3" id="KW-1185">Reference proteome</keyword>
<evidence type="ECO:0000313" key="3">
    <source>
        <dbReference type="Proteomes" id="UP001225605"/>
    </source>
</evidence>
<dbReference type="Proteomes" id="UP001225605">
    <property type="component" value="Unassembled WGS sequence"/>
</dbReference>
<proteinExistence type="predicted"/>
<reference evidence="2 3" key="1">
    <citation type="submission" date="2017-06" db="EMBL/GenBank/DDBJ databases">
        <title>Cultured bacterium strain Saccharothrix yanglingensis Hhs.015.</title>
        <authorList>
            <person name="Xia Y."/>
        </authorList>
    </citation>
    <scope>NUCLEOTIDE SEQUENCE [LARGE SCALE GENOMIC DNA]</scope>
    <source>
        <strain evidence="2 3">Hhs.015</strain>
    </source>
</reference>
<keyword evidence="1" id="KW-0472">Membrane</keyword>
<feature type="transmembrane region" description="Helical" evidence="1">
    <location>
        <begin position="65"/>
        <end position="86"/>
    </location>
</feature>
<protein>
    <recommendedName>
        <fullName evidence="4">DUF4179 domain-containing protein</fullName>
    </recommendedName>
</protein>
<dbReference type="EMBL" id="NSDM01000014">
    <property type="protein sequence ID" value="MDQ2587950.1"/>
    <property type="molecule type" value="Genomic_DNA"/>
</dbReference>
<gene>
    <name evidence="2" type="ORF">CKY47_29030</name>
</gene>
<sequence>MEPKLAHNPGTAELWSGFTRDRRVPPELPAALAAELRHDERFANRVAELANRALWRRRLIPRRDLVLGIGVALVGTAAAGGINWLLNPAIEPLAQEEVTKAEQAKARSKGVLGVKAVHQVRVDDAFGWAFAEPLSDAQVRDLLAVEGGPELGPLTLAARPVYIAYHHWGRLYNFTRLRMTVVNHWPKPVLITDIKAKVERSDPLSGALVWAGAQGGVEVIDLGFDLEEADPHARVANEDGTLGDPWTYGENVELEPGQTQPFNVVGRAGSACCKWHLEIHAEIEGQPQVFEVKDEQGKPFVTTAFADHYRQRFSYKIDGGTWVERGEGGMFR</sequence>
<evidence type="ECO:0008006" key="4">
    <source>
        <dbReference type="Google" id="ProtNLM"/>
    </source>
</evidence>
<keyword evidence="1" id="KW-1133">Transmembrane helix</keyword>
<organism evidence="2 3">
    <name type="scientific">Saccharothrix yanglingensis</name>
    <dbReference type="NCBI Taxonomy" id="659496"/>
    <lineage>
        <taxon>Bacteria</taxon>
        <taxon>Bacillati</taxon>
        <taxon>Actinomycetota</taxon>
        <taxon>Actinomycetes</taxon>
        <taxon>Pseudonocardiales</taxon>
        <taxon>Pseudonocardiaceae</taxon>
        <taxon>Saccharothrix</taxon>
    </lineage>
</organism>
<keyword evidence="1" id="KW-0812">Transmembrane</keyword>
<comment type="caution">
    <text evidence="2">The sequence shown here is derived from an EMBL/GenBank/DDBJ whole genome shotgun (WGS) entry which is preliminary data.</text>
</comment>
<name>A0ABU0X745_9PSEU</name>